<dbReference type="EMBL" id="BGZK01000702">
    <property type="protein sequence ID" value="GBP56829.1"/>
    <property type="molecule type" value="Genomic_DNA"/>
</dbReference>
<dbReference type="AlphaFoldDB" id="A0A4C1X390"/>
<proteinExistence type="predicted"/>
<accession>A0A4C1X390</accession>
<gene>
    <name evidence="1" type="ORF">EVAR_41465_1</name>
</gene>
<name>A0A4C1X390_EUMVA</name>
<evidence type="ECO:0000313" key="1">
    <source>
        <dbReference type="EMBL" id="GBP56829.1"/>
    </source>
</evidence>
<reference evidence="1 2" key="1">
    <citation type="journal article" date="2019" name="Commun. Biol.">
        <title>The bagworm genome reveals a unique fibroin gene that provides high tensile strength.</title>
        <authorList>
            <person name="Kono N."/>
            <person name="Nakamura H."/>
            <person name="Ohtoshi R."/>
            <person name="Tomita M."/>
            <person name="Numata K."/>
            <person name="Arakawa K."/>
        </authorList>
    </citation>
    <scope>NUCLEOTIDE SEQUENCE [LARGE SCALE GENOMIC DNA]</scope>
</reference>
<protein>
    <submittedName>
        <fullName evidence="1">Uncharacterized protein</fullName>
    </submittedName>
</protein>
<dbReference type="OrthoDB" id="8058536at2759"/>
<sequence length="155" mass="17800">MSVESIALKRLNLVQVRALRIIIVLAWVPSHSGVAGNVHVNLVAKDCEDKFSYINYPHDLMALSKKCLISSWTHHWSISKKSKGVNNFHIQPSFSLKPCFLKFKFDKRATLIISRMRLDHCSILMHLAKLRIRDSSVCECRLDDEDLNHIFISCP</sequence>
<organism evidence="1 2">
    <name type="scientific">Eumeta variegata</name>
    <name type="common">Bagworm moth</name>
    <name type="synonym">Eumeta japonica</name>
    <dbReference type="NCBI Taxonomy" id="151549"/>
    <lineage>
        <taxon>Eukaryota</taxon>
        <taxon>Metazoa</taxon>
        <taxon>Ecdysozoa</taxon>
        <taxon>Arthropoda</taxon>
        <taxon>Hexapoda</taxon>
        <taxon>Insecta</taxon>
        <taxon>Pterygota</taxon>
        <taxon>Neoptera</taxon>
        <taxon>Endopterygota</taxon>
        <taxon>Lepidoptera</taxon>
        <taxon>Glossata</taxon>
        <taxon>Ditrysia</taxon>
        <taxon>Tineoidea</taxon>
        <taxon>Psychidae</taxon>
        <taxon>Oiketicinae</taxon>
        <taxon>Eumeta</taxon>
    </lineage>
</organism>
<keyword evidence="2" id="KW-1185">Reference proteome</keyword>
<evidence type="ECO:0000313" key="2">
    <source>
        <dbReference type="Proteomes" id="UP000299102"/>
    </source>
</evidence>
<dbReference type="Proteomes" id="UP000299102">
    <property type="component" value="Unassembled WGS sequence"/>
</dbReference>
<comment type="caution">
    <text evidence="1">The sequence shown here is derived from an EMBL/GenBank/DDBJ whole genome shotgun (WGS) entry which is preliminary data.</text>
</comment>